<name>U2F9E6_9EURY</name>
<reference evidence="1 2" key="1">
    <citation type="journal article" date="2011" name="J. Bacteriol.">
        <title>Genome sequence of Halorhabdus tiamatea, the first archaeon isolated from a deep-sea anoxic brine lake.</title>
        <authorList>
            <person name="Antunes A."/>
            <person name="Alam I."/>
            <person name="Bajic V.B."/>
            <person name="Stingl U."/>
        </authorList>
    </citation>
    <scope>NUCLEOTIDE SEQUENCE [LARGE SCALE GENOMIC DNA]</scope>
    <source>
        <strain evidence="1 2">SARL4B</strain>
    </source>
</reference>
<gene>
    <name evidence="1" type="ORF">HLRTI_002923</name>
</gene>
<evidence type="ECO:0000313" key="1">
    <source>
        <dbReference type="EMBL" id="ERJ05124.1"/>
    </source>
</evidence>
<organism evidence="1 2">
    <name type="scientific">Halorhabdus tiamatea SARL4B</name>
    <dbReference type="NCBI Taxonomy" id="1033806"/>
    <lineage>
        <taxon>Archaea</taxon>
        <taxon>Methanobacteriati</taxon>
        <taxon>Methanobacteriota</taxon>
        <taxon>Stenosarchaea group</taxon>
        <taxon>Halobacteria</taxon>
        <taxon>Halobacteriales</taxon>
        <taxon>Haloarculaceae</taxon>
        <taxon>Halorhabdus</taxon>
    </lineage>
</organism>
<comment type="caution">
    <text evidence="1">The sequence shown here is derived from an EMBL/GenBank/DDBJ whole genome shotgun (WGS) entry which is preliminary data.</text>
</comment>
<sequence>MTTEGDDQSPGVMKPSDVSFADAHERLQGPILGPIVLPDHTSELVDDIDQKRFASEKEVRQWAHEAGRDLDEVRSGIAEPFVTTQEIADGWIVAVYTIESKRLTP</sequence>
<reference evidence="1 2" key="2">
    <citation type="journal article" date="2013" name="PLoS ONE">
        <title>INDIGO - INtegrated Data Warehouse of MIcrobial GenOmes with Examples from the Red Sea Extremophiles.</title>
        <authorList>
            <person name="Alam I."/>
            <person name="Antunes A."/>
            <person name="Kamau A.A."/>
            <person name="Ba Alawi W."/>
            <person name="Kalkatawi M."/>
            <person name="Stingl U."/>
            <person name="Bajic V.B."/>
        </authorList>
    </citation>
    <scope>NUCLEOTIDE SEQUENCE [LARGE SCALE GENOMIC DNA]</scope>
    <source>
        <strain evidence="1 2">SARL4B</strain>
    </source>
</reference>
<dbReference type="RefSeq" id="WP_008526623.1">
    <property type="nucleotide sequence ID" value="NZ_AFNT02000044.1"/>
</dbReference>
<accession>U2F9E6</accession>
<evidence type="ECO:0000313" key="2">
    <source>
        <dbReference type="Proteomes" id="UP000003861"/>
    </source>
</evidence>
<protein>
    <submittedName>
        <fullName evidence="1">Uncharacterized protein</fullName>
    </submittedName>
</protein>
<dbReference type="AlphaFoldDB" id="U2F9E6"/>
<dbReference type="Proteomes" id="UP000003861">
    <property type="component" value="Unassembled WGS sequence"/>
</dbReference>
<proteinExistence type="predicted"/>
<dbReference type="EMBL" id="AFNT02000044">
    <property type="protein sequence ID" value="ERJ05124.1"/>
    <property type="molecule type" value="Genomic_DNA"/>
</dbReference>